<feature type="non-terminal residue" evidence="1">
    <location>
        <position position="1"/>
    </location>
</feature>
<proteinExistence type="predicted"/>
<gene>
    <name evidence="1" type="ORF">K0U00_44870</name>
</gene>
<organism evidence="1 2">
    <name type="scientific">Paenibacillus sepulcri</name>
    <dbReference type="NCBI Taxonomy" id="359917"/>
    <lineage>
        <taxon>Bacteria</taxon>
        <taxon>Bacillati</taxon>
        <taxon>Bacillota</taxon>
        <taxon>Bacilli</taxon>
        <taxon>Bacillales</taxon>
        <taxon>Paenibacillaceae</taxon>
        <taxon>Paenibacillus</taxon>
    </lineage>
</organism>
<reference evidence="1 2" key="1">
    <citation type="submission" date="2021-07" db="EMBL/GenBank/DDBJ databases">
        <title>Paenibacillus radiodurans sp. nov., isolated from the southeastern edge of Tengger Desert.</title>
        <authorList>
            <person name="Zhang G."/>
        </authorList>
    </citation>
    <scope>NUCLEOTIDE SEQUENCE [LARGE SCALE GENOMIC DNA]</scope>
    <source>
        <strain evidence="1 2">CCM 7311</strain>
    </source>
</reference>
<feature type="non-terminal residue" evidence="1">
    <location>
        <position position="218"/>
    </location>
</feature>
<dbReference type="Gene3D" id="2.60.120.430">
    <property type="entry name" value="Galactose-binding lectin"/>
    <property type="match status" value="1"/>
</dbReference>
<comment type="caution">
    <text evidence="1">The sequence shown here is derived from an EMBL/GenBank/DDBJ whole genome shotgun (WGS) entry which is preliminary data.</text>
</comment>
<dbReference type="Proteomes" id="UP001519887">
    <property type="component" value="Unassembled WGS sequence"/>
</dbReference>
<evidence type="ECO:0000313" key="1">
    <source>
        <dbReference type="EMBL" id="MBW7461212.1"/>
    </source>
</evidence>
<sequence>WNQDGGTATYAKTTVDGRTVGKFTQTPASQWSRAKFQPWHTRFDLSGYRFLTLTMKNPGFADSRIRVDINDGLGAGAIVSNGNMAVADTWTDYTFDLDAIPNLNKKNLQLTLWLVQAGGQYGEMLIDEIKGTNVQSGTAPALTNTGISPTVGHAETDFTFTATYTDANNQKPFVVEVVVDGVIHEMSPLNTADETYTDGKTYSYTTKLPLGTHSYYFT</sequence>
<dbReference type="EMBL" id="JAHZIK010002773">
    <property type="protein sequence ID" value="MBW7461212.1"/>
    <property type="molecule type" value="Genomic_DNA"/>
</dbReference>
<keyword evidence="2" id="KW-1185">Reference proteome</keyword>
<protein>
    <submittedName>
        <fullName evidence="1">Uncharacterized protein</fullName>
    </submittedName>
</protein>
<name>A0ABS7CJV5_9BACL</name>
<evidence type="ECO:0000313" key="2">
    <source>
        <dbReference type="Proteomes" id="UP001519887"/>
    </source>
</evidence>
<accession>A0ABS7CJV5</accession>